<dbReference type="InterPro" id="IPR050925">
    <property type="entry name" value="Rhomboid_protease_S54"/>
</dbReference>
<feature type="transmembrane region" description="Helical" evidence="7">
    <location>
        <begin position="165"/>
        <end position="183"/>
    </location>
</feature>
<keyword evidence="5 7" id="KW-1133">Transmembrane helix</keyword>
<sequence length="291" mass="31350">MSYGAQADSNVCYRHPNRQSFVVCQRCGRTICGECQTPAPVGVICPECMREARASAPRTRPEAIRRIGFLSRSGQPVMTYVLMAVCIFVYILQSIPGVGSHITNALLYAGVYSYPTGTFGNYSFEPWRLLTSVFAHGGLLHIALNMYTLWIFGQILEPMIGKWRYLALFLISGVAGSVGMLLLAPYTGAVGASGAIFGMFGALVVVQRKLGGPIRQLIVLIVINLAIGFFPIFGGNIAWQAHVGGLVGGLLAGLVLTETRRRSQLPLQIGLLIVLAIVVVGVGVYPAIFRS</sequence>
<accession>A0ABP7ZSJ2</accession>
<dbReference type="SUPFAM" id="SSF144091">
    <property type="entry name" value="Rhomboid-like"/>
    <property type="match status" value="1"/>
</dbReference>
<name>A0ABP7ZSJ2_9MICO</name>
<evidence type="ECO:0000256" key="5">
    <source>
        <dbReference type="ARBA" id="ARBA00022989"/>
    </source>
</evidence>
<keyword evidence="10" id="KW-1185">Reference proteome</keyword>
<dbReference type="InterPro" id="IPR035952">
    <property type="entry name" value="Rhomboid-like_sf"/>
</dbReference>
<dbReference type="RefSeq" id="WP_344751779.1">
    <property type="nucleotide sequence ID" value="NZ_BAABBW010000001.1"/>
</dbReference>
<dbReference type="PANTHER" id="PTHR43731:SF14">
    <property type="entry name" value="PRESENILIN-ASSOCIATED RHOMBOID-LIKE PROTEIN, MITOCHONDRIAL"/>
    <property type="match status" value="1"/>
</dbReference>
<proteinExistence type="inferred from homology"/>
<feature type="transmembrane region" description="Helical" evidence="7">
    <location>
        <begin position="133"/>
        <end position="153"/>
    </location>
</feature>
<dbReference type="EMBL" id="BAABBW010000001">
    <property type="protein sequence ID" value="GAA4169420.1"/>
    <property type="molecule type" value="Genomic_DNA"/>
</dbReference>
<comment type="subcellular location">
    <subcellularLocation>
        <location evidence="1">Membrane</location>
        <topology evidence="1">Multi-pass membrane protein</topology>
    </subcellularLocation>
</comment>
<comment type="similarity">
    <text evidence="2">Belongs to the peptidase S54 family.</text>
</comment>
<keyword evidence="3 7" id="KW-0812">Transmembrane</keyword>
<dbReference type="GO" id="GO:0006508">
    <property type="term" value="P:proteolysis"/>
    <property type="evidence" value="ECO:0007669"/>
    <property type="project" value="UniProtKB-KW"/>
</dbReference>
<feature type="transmembrane region" description="Helical" evidence="7">
    <location>
        <begin position="269"/>
        <end position="288"/>
    </location>
</feature>
<protein>
    <submittedName>
        <fullName evidence="9">Rhomboid family intramembrane serine protease</fullName>
    </submittedName>
</protein>
<evidence type="ECO:0000256" key="7">
    <source>
        <dbReference type="SAM" id="Phobius"/>
    </source>
</evidence>
<keyword evidence="9" id="KW-0645">Protease</keyword>
<reference evidence="10" key="1">
    <citation type="journal article" date="2019" name="Int. J. Syst. Evol. Microbiol.">
        <title>The Global Catalogue of Microorganisms (GCM) 10K type strain sequencing project: providing services to taxonomists for standard genome sequencing and annotation.</title>
        <authorList>
            <consortium name="The Broad Institute Genomics Platform"/>
            <consortium name="The Broad Institute Genome Sequencing Center for Infectious Disease"/>
            <person name="Wu L."/>
            <person name="Ma J."/>
        </authorList>
    </citation>
    <scope>NUCLEOTIDE SEQUENCE [LARGE SCALE GENOMIC DNA]</scope>
    <source>
        <strain evidence="10">JCM 17591</strain>
    </source>
</reference>
<evidence type="ECO:0000259" key="8">
    <source>
        <dbReference type="Pfam" id="PF01694"/>
    </source>
</evidence>
<feature type="transmembrane region" description="Helical" evidence="7">
    <location>
        <begin position="77"/>
        <end position="95"/>
    </location>
</feature>
<evidence type="ECO:0000313" key="9">
    <source>
        <dbReference type="EMBL" id="GAA4169420.1"/>
    </source>
</evidence>
<dbReference type="Proteomes" id="UP001501079">
    <property type="component" value="Unassembled WGS sequence"/>
</dbReference>
<evidence type="ECO:0000313" key="10">
    <source>
        <dbReference type="Proteomes" id="UP001501079"/>
    </source>
</evidence>
<feature type="domain" description="Peptidase S54 rhomboid" evidence="8">
    <location>
        <begin position="125"/>
        <end position="257"/>
    </location>
</feature>
<feature type="transmembrane region" description="Helical" evidence="7">
    <location>
        <begin position="189"/>
        <end position="205"/>
    </location>
</feature>
<dbReference type="InterPro" id="IPR022764">
    <property type="entry name" value="Peptidase_S54_rhomboid_dom"/>
</dbReference>
<dbReference type="Gene3D" id="1.20.1540.10">
    <property type="entry name" value="Rhomboid-like"/>
    <property type="match status" value="1"/>
</dbReference>
<evidence type="ECO:0000256" key="1">
    <source>
        <dbReference type="ARBA" id="ARBA00004141"/>
    </source>
</evidence>
<gene>
    <name evidence="9" type="ORF">GCM10022287_05910</name>
</gene>
<evidence type="ECO:0000256" key="6">
    <source>
        <dbReference type="ARBA" id="ARBA00023136"/>
    </source>
</evidence>
<feature type="transmembrane region" description="Helical" evidence="7">
    <location>
        <begin position="217"/>
        <end position="233"/>
    </location>
</feature>
<evidence type="ECO:0000256" key="4">
    <source>
        <dbReference type="ARBA" id="ARBA00022801"/>
    </source>
</evidence>
<dbReference type="Pfam" id="PF01694">
    <property type="entry name" value="Rhomboid"/>
    <property type="match status" value="1"/>
</dbReference>
<organism evidence="9 10">
    <name type="scientific">Gryllotalpicola koreensis</name>
    <dbReference type="NCBI Taxonomy" id="993086"/>
    <lineage>
        <taxon>Bacteria</taxon>
        <taxon>Bacillati</taxon>
        <taxon>Actinomycetota</taxon>
        <taxon>Actinomycetes</taxon>
        <taxon>Micrococcales</taxon>
        <taxon>Microbacteriaceae</taxon>
        <taxon>Gryllotalpicola</taxon>
    </lineage>
</organism>
<evidence type="ECO:0000256" key="2">
    <source>
        <dbReference type="ARBA" id="ARBA00009045"/>
    </source>
</evidence>
<keyword evidence="6 7" id="KW-0472">Membrane</keyword>
<dbReference type="PANTHER" id="PTHR43731">
    <property type="entry name" value="RHOMBOID PROTEASE"/>
    <property type="match status" value="1"/>
</dbReference>
<comment type="caution">
    <text evidence="9">The sequence shown here is derived from an EMBL/GenBank/DDBJ whole genome shotgun (WGS) entry which is preliminary data.</text>
</comment>
<evidence type="ECO:0000256" key="3">
    <source>
        <dbReference type="ARBA" id="ARBA00022692"/>
    </source>
</evidence>
<dbReference type="GO" id="GO:0008233">
    <property type="term" value="F:peptidase activity"/>
    <property type="evidence" value="ECO:0007669"/>
    <property type="project" value="UniProtKB-KW"/>
</dbReference>
<keyword evidence="4" id="KW-0378">Hydrolase</keyword>